<name>A0AB32WHC6_THECC</name>
<dbReference type="GO" id="GO:0003723">
    <property type="term" value="F:RNA binding"/>
    <property type="evidence" value="ECO:0007669"/>
    <property type="project" value="InterPro"/>
</dbReference>
<proteinExistence type="predicted"/>
<dbReference type="PANTHER" id="PTHR23355">
    <property type="entry name" value="RIBONUCLEASE"/>
    <property type="match status" value="1"/>
</dbReference>
<sequence length="761" mass="85702">MMAVRAVNGGSLFRSAASPPLLAFWCGFRHFSSLPFRRNSELGLRFPIFCCENQFLGYGVGRSCSAYSLVDCVMEELAASRQRRRVRANVKVRITSTGELLEDKLVNRELEKGLLLEFKKDSDRILLGVAQRPDGKKNWMVYDQNGFTSSIKPQQITYIVPGVENFDQTDISKFLQKAEENLDPTLLEIAWVELLEKNKSVTAEELAEMIFGSAEPLESYCAHLLLSKDEVYFAVQETKGYCSIYVPRPTRQVEELLHKKLAKEAAEKELQDFVQLLVSAKAKPAHAKPSKSLWMMDEKIRNKIESLEAYAIDDCKSDEQKRTAGMFNIRTNHSDEIIAAAESLLSESYDPDEVNRKDLTDLKVYAIDVDDADELDDALSATRLQDGRIRVWIHAADPTRYVQPGSMVDREALRRGTSVFLATGTYPMFPEKLAMEGMSLKQGELCNAVSISVVLHSDGSIAEYSVQNSIIKPTYMLTYESATELLYLNLEEEAELKMLSEAAALRLIWRRQQGAIDTSTLETRIKVVNPEDPEPSINLYVENQADPAMQLVSEMMILCGEVVATFGSANNLPLPYRGQPQSNIDVSAFSHLPEGPVRSSAIVRIMRAAEIDFRKPIRHGVLGVPGYVQFTSPIRRYLDLLAHYQVKAFLRGESPPFSAGQLEGMASIVNMQVRLVRRLSGSSLRYWIIEFLRRQPREKKYRALILRFIKDRVAALLLVEVGLQASAWVSIGAQVGDEVEVQVEEAHPRDDVLSLKEVIRN</sequence>
<dbReference type="InterPro" id="IPR057324">
    <property type="entry name" value="WH_RNase_II"/>
</dbReference>
<evidence type="ECO:0000313" key="2">
    <source>
        <dbReference type="Proteomes" id="UP000694886"/>
    </source>
</evidence>
<evidence type="ECO:0000313" key="3">
    <source>
        <dbReference type="RefSeq" id="XP_017977416.1"/>
    </source>
</evidence>
<evidence type="ECO:0000259" key="1">
    <source>
        <dbReference type="SMART" id="SM00955"/>
    </source>
</evidence>
<dbReference type="Pfam" id="PF00773">
    <property type="entry name" value="RNB"/>
    <property type="match status" value="1"/>
</dbReference>
<organism evidence="2 3">
    <name type="scientific">Theobroma cacao</name>
    <name type="common">Cacao</name>
    <name type="synonym">Cocoa</name>
    <dbReference type="NCBI Taxonomy" id="3641"/>
    <lineage>
        <taxon>Eukaryota</taxon>
        <taxon>Viridiplantae</taxon>
        <taxon>Streptophyta</taxon>
        <taxon>Embryophyta</taxon>
        <taxon>Tracheophyta</taxon>
        <taxon>Spermatophyta</taxon>
        <taxon>Magnoliopsida</taxon>
        <taxon>eudicotyledons</taxon>
        <taxon>Gunneridae</taxon>
        <taxon>Pentapetalae</taxon>
        <taxon>rosids</taxon>
        <taxon>malvids</taxon>
        <taxon>Malvales</taxon>
        <taxon>Malvaceae</taxon>
        <taxon>Byttnerioideae</taxon>
        <taxon>Theobroma</taxon>
    </lineage>
</organism>
<dbReference type="Pfam" id="PF23163">
    <property type="entry name" value="CSD_RNase_II"/>
    <property type="match status" value="1"/>
</dbReference>
<dbReference type="SUPFAM" id="SSF50249">
    <property type="entry name" value="Nucleic acid-binding proteins"/>
    <property type="match status" value="1"/>
</dbReference>
<dbReference type="SMART" id="SM00955">
    <property type="entry name" value="RNB"/>
    <property type="match status" value="1"/>
</dbReference>
<dbReference type="Gramene" id="Tc05v2_t003370.4">
    <property type="protein sequence ID" value="Tc05v2_p003370.4"/>
    <property type="gene ID" value="Tc05v2_g003370"/>
</dbReference>
<dbReference type="Proteomes" id="UP000694886">
    <property type="component" value="Chromosome 5"/>
</dbReference>
<dbReference type="InterPro" id="IPR050180">
    <property type="entry name" value="RNR_Ribonuclease"/>
</dbReference>
<dbReference type="PANTHER" id="PTHR23355:SF42">
    <property type="entry name" value="RIBONUCLEASE II, CHLOROPLASTIC_MITOCHONDRIAL"/>
    <property type="match status" value="1"/>
</dbReference>
<reference evidence="2" key="1">
    <citation type="journal article" date="1997" name="Nucleic Acids Res.">
        <title>tRNAscan-SE: a program for improved detection of transfer RNA genes in genomic sequence.</title>
        <authorList>
            <person name="Lowe T.M."/>
            <person name="Eddy S.R."/>
        </authorList>
    </citation>
    <scope>NUCLEOTIDE SEQUENCE [LARGE SCALE GENOMIC DNA]</scope>
    <source>
        <strain evidence="2">r\B97-61/B2</strain>
    </source>
</reference>
<dbReference type="GO" id="GO:0004540">
    <property type="term" value="F:RNA nuclease activity"/>
    <property type="evidence" value="ECO:0007669"/>
    <property type="project" value="InterPro"/>
</dbReference>
<dbReference type="InterPro" id="IPR012340">
    <property type="entry name" value="NA-bd_OB-fold"/>
</dbReference>
<dbReference type="AlphaFoldDB" id="A0AB32WHC6"/>
<reference evidence="3" key="2">
    <citation type="submission" date="2025-08" db="UniProtKB">
        <authorList>
            <consortium name="RefSeq"/>
        </authorList>
    </citation>
    <scope>IDENTIFICATION</scope>
</reference>
<dbReference type="InterPro" id="IPR056404">
    <property type="entry name" value="HTH_RNase_II"/>
</dbReference>
<dbReference type="InterPro" id="IPR001900">
    <property type="entry name" value="RNase_II/R"/>
</dbReference>
<dbReference type="Pfam" id="PF23161">
    <property type="entry name" value="HTH_RNase_II"/>
    <property type="match status" value="1"/>
</dbReference>
<dbReference type="GeneID" id="18597747"/>
<dbReference type="InterPro" id="IPR056403">
    <property type="entry name" value="RNase_II_barrel"/>
</dbReference>
<feature type="domain" description="RNB" evidence="1">
    <location>
        <begin position="356"/>
        <end position="652"/>
    </location>
</feature>
<accession>A0AB32WHC6</accession>
<gene>
    <name evidence="3" type="primary">LOC18597747</name>
</gene>
<protein>
    <submittedName>
        <fullName evidence="3">Ribonuclease II, chloroplastic/mitochondrial isoform X2</fullName>
    </submittedName>
</protein>
<dbReference type="RefSeq" id="XP_017977416.1">
    <property type="nucleotide sequence ID" value="XM_018121927.1"/>
</dbReference>
<dbReference type="Pfam" id="PF25255">
    <property type="entry name" value="WHD_RNase_II"/>
    <property type="match status" value="1"/>
</dbReference>